<evidence type="ECO:0000313" key="14">
    <source>
        <dbReference type="Proteomes" id="UP000297598"/>
    </source>
</evidence>
<proteinExistence type="predicted"/>
<dbReference type="NCBIfam" id="TIGR02868">
    <property type="entry name" value="CydC"/>
    <property type="match status" value="1"/>
</dbReference>
<dbReference type="Gene3D" id="1.20.1560.10">
    <property type="entry name" value="ABC transporter type 1, transmembrane domain"/>
    <property type="match status" value="1"/>
</dbReference>
<organism evidence="11 13">
    <name type="scientific">Staphylococcus petrasii</name>
    <dbReference type="NCBI Taxonomy" id="1276936"/>
    <lineage>
        <taxon>Bacteria</taxon>
        <taxon>Bacillati</taxon>
        <taxon>Bacillota</taxon>
        <taxon>Bacilli</taxon>
        <taxon>Bacillales</taxon>
        <taxon>Staphylococcaceae</taxon>
        <taxon>Staphylococcus</taxon>
    </lineage>
</organism>
<dbReference type="SMART" id="SM00382">
    <property type="entry name" value="AAA"/>
    <property type="match status" value="1"/>
</dbReference>
<dbReference type="GO" id="GO:0034040">
    <property type="term" value="F:ATPase-coupled lipid transmembrane transporter activity"/>
    <property type="evidence" value="ECO:0007669"/>
    <property type="project" value="TreeGrafter"/>
</dbReference>
<dbReference type="EMBL" id="UHDO01000001">
    <property type="protein sequence ID" value="SUM44932.1"/>
    <property type="molecule type" value="Genomic_DNA"/>
</dbReference>
<keyword evidence="11" id="KW-0378">Hydrolase</keyword>
<evidence type="ECO:0000256" key="4">
    <source>
        <dbReference type="ARBA" id="ARBA00022840"/>
    </source>
</evidence>
<dbReference type="CDD" id="cd03228">
    <property type="entry name" value="ABCC_MRP_Like"/>
    <property type="match status" value="1"/>
</dbReference>
<dbReference type="GO" id="GO:0016887">
    <property type="term" value="F:ATP hydrolysis activity"/>
    <property type="evidence" value="ECO:0007669"/>
    <property type="project" value="InterPro"/>
</dbReference>
<dbReference type="EMBL" id="SRLS01000003">
    <property type="protein sequence ID" value="TGE18766.1"/>
    <property type="molecule type" value="Genomic_DNA"/>
</dbReference>
<evidence type="ECO:0000256" key="5">
    <source>
        <dbReference type="ARBA" id="ARBA00022989"/>
    </source>
</evidence>
<dbReference type="InterPro" id="IPR011527">
    <property type="entry name" value="ABC1_TM_dom"/>
</dbReference>
<dbReference type="PANTHER" id="PTHR24221:SF653">
    <property type="entry name" value="TRANSPORT ATP-BINDING PROTEIN CYDC"/>
    <property type="match status" value="1"/>
</dbReference>
<feature type="transmembrane region" description="Helical" evidence="8">
    <location>
        <begin position="45"/>
        <end position="67"/>
    </location>
</feature>
<dbReference type="InterPro" id="IPR036640">
    <property type="entry name" value="ABC1_TM_sf"/>
</dbReference>
<dbReference type="PROSITE" id="PS50893">
    <property type="entry name" value="ABC_TRANSPORTER_2"/>
    <property type="match status" value="1"/>
</dbReference>
<dbReference type="EC" id="3.6.3.-" evidence="11"/>
<keyword evidence="14" id="KW-1185">Reference proteome</keyword>
<dbReference type="GO" id="GO:0045454">
    <property type="term" value="P:cell redox homeostasis"/>
    <property type="evidence" value="ECO:0007669"/>
    <property type="project" value="InterPro"/>
</dbReference>
<dbReference type="Pfam" id="PF00005">
    <property type="entry name" value="ABC_tran"/>
    <property type="match status" value="1"/>
</dbReference>
<dbReference type="SUPFAM" id="SSF52540">
    <property type="entry name" value="P-loop containing nucleoside triphosphate hydrolases"/>
    <property type="match status" value="1"/>
</dbReference>
<evidence type="ECO:0000256" key="2">
    <source>
        <dbReference type="ARBA" id="ARBA00022692"/>
    </source>
</evidence>
<dbReference type="InterPro" id="IPR003593">
    <property type="entry name" value="AAA+_ATPase"/>
</dbReference>
<evidence type="ECO:0000256" key="1">
    <source>
        <dbReference type="ARBA" id="ARBA00004651"/>
    </source>
</evidence>
<keyword evidence="3" id="KW-0547">Nucleotide-binding</keyword>
<sequence>MKPRIQFRPDKDLILAILTGIAGSLVALAMFFLSGYMVTQSALGAPLYALMVLVVSVKLFGFLRAIARYGERLLSHRTTFTMLRDVRVQFLQHLIPRVPNIYRKYKSSDLISKMISKVEALQNIYLRVYYPPIVIGFTAIIAAVTLIYFSVAHAIIIVISMLCSLWIVPWLSAKRARTLKQQVALQQQDTLAKFYDYKEGYEELNRFNQTEAYRQDVLASLDKYDKLQAKETRFLTLYDYMLNILAMLALFTSLALGAIQVANGQLNVIYLTSIVLMVLTLFEQAVPMSNFAYYKADTDEALADLNDVLSYPTTTSTSDITSKNGNVFDVEDLTFNYLYQETPVLNHINLTVNRGEKVAIIGPSGSGKSTLLQILSGLYDIPHGDVKLYGQTVTDISEEARYSELNVLLQAQQLFDGTIRENLFSEEKDEKLLQVLEQVNLGHLKLDQQLTLDGHTLSGGEIQRLALARLLLKKADVWILDEPTTALDEANTENVMRLVDKNAKTVVVATHDIGLLSRFDKIVVMIDGQVIEQGSYHALVERDSYLSRLIKENDQ</sequence>
<comment type="subcellular location">
    <subcellularLocation>
        <location evidence="1">Cell membrane</location>
        <topology evidence="1">Multi-pass membrane protein</topology>
    </subcellularLocation>
</comment>
<dbReference type="GO" id="GO:0034775">
    <property type="term" value="P:glutathione transmembrane transport"/>
    <property type="evidence" value="ECO:0007669"/>
    <property type="project" value="InterPro"/>
</dbReference>
<feature type="transmembrane region" description="Helical" evidence="8">
    <location>
        <begin position="240"/>
        <end position="262"/>
    </location>
</feature>
<dbReference type="Gene3D" id="3.40.50.300">
    <property type="entry name" value="P-loop containing nucleotide triphosphate hydrolases"/>
    <property type="match status" value="1"/>
</dbReference>
<feature type="domain" description="ABC transmembrane type-1" evidence="10">
    <location>
        <begin position="14"/>
        <end position="283"/>
    </location>
</feature>
<evidence type="ECO:0000256" key="7">
    <source>
        <dbReference type="ARBA" id="ARBA00025074"/>
    </source>
</evidence>
<reference evidence="11 13" key="1">
    <citation type="submission" date="2018-06" db="EMBL/GenBank/DDBJ databases">
        <authorList>
            <consortium name="Pathogen Informatics"/>
            <person name="Doyle S."/>
        </authorList>
    </citation>
    <scope>NUCLEOTIDE SEQUENCE [LARGE SCALE GENOMIC DNA]</scope>
    <source>
        <strain evidence="11 13">NCTC13830</strain>
    </source>
</reference>
<dbReference type="GO" id="GO:0005524">
    <property type="term" value="F:ATP binding"/>
    <property type="evidence" value="ECO:0007669"/>
    <property type="project" value="UniProtKB-KW"/>
</dbReference>
<dbReference type="OrthoDB" id="9770415at2"/>
<dbReference type="Proteomes" id="UP000297598">
    <property type="component" value="Unassembled WGS sequence"/>
</dbReference>
<dbReference type="PROSITE" id="PS50929">
    <property type="entry name" value="ABC_TM1F"/>
    <property type="match status" value="1"/>
</dbReference>
<dbReference type="InterPro" id="IPR039421">
    <property type="entry name" value="Type_1_exporter"/>
</dbReference>
<dbReference type="InterPro" id="IPR017871">
    <property type="entry name" value="ABC_transporter-like_CS"/>
</dbReference>
<dbReference type="RefSeq" id="WP_103298205.1">
    <property type="nucleotide sequence ID" value="NZ_PPQT01000064.1"/>
</dbReference>
<evidence type="ECO:0000256" key="8">
    <source>
        <dbReference type="SAM" id="Phobius"/>
    </source>
</evidence>
<keyword evidence="2 8" id="KW-0812">Transmembrane</keyword>
<evidence type="ECO:0000259" key="10">
    <source>
        <dbReference type="PROSITE" id="PS50929"/>
    </source>
</evidence>
<evidence type="ECO:0000313" key="11">
    <source>
        <dbReference type="EMBL" id="SUM44932.1"/>
    </source>
</evidence>
<dbReference type="InterPro" id="IPR014223">
    <property type="entry name" value="ABC_CydC/D"/>
</dbReference>
<reference evidence="12 14" key="2">
    <citation type="submission" date="2019-04" db="EMBL/GenBank/DDBJ databases">
        <title>Genomic characterization of Staphylococcus petrasii strains.</title>
        <authorList>
            <person name="Vrbovska V."/>
            <person name="Kovarovic V."/>
            <person name="Maslanova I."/>
            <person name="Indrakova A."/>
            <person name="Petras P."/>
            <person name="Sedo O."/>
            <person name="Svec P."/>
            <person name="Fisarova L."/>
            <person name="Sedlacek I."/>
            <person name="Doskar J."/>
            <person name="Pantucek R."/>
        </authorList>
    </citation>
    <scope>NUCLEOTIDE SEQUENCE [LARGE SCALE GENOMIC DNA]</scope>
    <source>
        <strain evidence="12 14">P5404</strain>
    </source>
</reference>
<feature type="transmembrane region" description="Helical" evidence="8">
    <location>
        <begin position="128"/>
        <end position="149"/>
    </location>
</feature>
<dbReference type="AlphaFoldDB" id="A0A380G2E0"/>
<evidence type="ECO:0000313" key="13">
    <source>
        <dbReference type="Proteomes" id="UP000254047"/>
    </source>
</evidence>
<protein>
    <submittedName>
        <fullName evidence="12">Thiol reductant ABC exporter subunit CydC</fullName>
    </submittedName>
    <submittedName>
        <fullName evidence="11">Transport ATP-binding protein CydC</fullName>
        <ecNumber evidence="11">3.6.3.-</ecNumber>
    </submittedName>
</protein>
<dbReference type="InterPro" id="IPR003439">
    <property type="entry name" value="ABC_transporter-like_ATP-bd"/>
</dbReference>
<gene>
    <name evidence="11" type="primary">cydC</name>
    <name evidence="12" type="ORF">BJR09_02670</name>
    <name evidence="11" type="ORF">NCTC13830_02322</name>
</gene>
<feature type="transmembrane region" description="Helical" evidence="8">
    <location>
        <begin position="12"/>
        <end position="33"/>
    </location>
</feature>
<dbReference type="GO" id="GO:0005886">
    <property type="term" value="C:plasma membrane"/>
    <property type="evidence" value="ECO:0007669"/>
    <property type="project" value="UniProtKB-SubCell"/>
</dbReference>
<accession>A0A380G2E0</accession>
<dbReference type="SUPFAM" id="SSF90123">
    <property type="entry name" value="ABC transporter transmembrane region"/>
    <property type="match status" value="1"/>
</dbReference>
<comment type="function">
    <text evidence="7">May be involved in multidrug export. Transmembrane domains (TMD) form a pore in the cell membrane and the ATP-binding domain (NBD) is responsible for energy generation.</text>
</comment>
<evidence type="ECO:0000313" key="12">
    <source>
        <dbReference type="EMBL" id="TGE18766.1"/>
    </source>
</evidence>
<name>A0A380G2E0_9STAP</name>
<feature type="transmembrane region" description="Helical" evidence="8">
    <location>
        <begin position="155"/>
        <end position="173"/>
    </location>
</feature>
<feature type="domain" description="ABC transporter" evidence="9">
    <location>
        <begin position="328"/>
        <end position="552"/>
    </location>
</feature>
<dbReference type="Pfam" id="PF00664">
    <property type="entry name" value="ABC_membrane"/>
    <property type="match status" value="1"/>
</dbReference>
<dbReference type="PANTHER" id="PTHR24221">
    <property type="entry name" value="ATP-BINDING CASSETTE SUB-FAMILY B"/>
    <property type="match status" value="1"/>
</dbReference>
<dbReference type="GO" id="GO:0140359">
    <property type="term" value="F:ABC-type transporter activity"/>
    <property type="evidence" value="ECO:0007669"/>
    <property type="project" value="InterPro"/>
</dbReference>
<keyword evidence="5 8" id="KW-1133">Transmembrane helix</keyword>
<dbReference type="PROSITE" id="PS00211">
    <property type="entry name" value="ABC_TRANSPORTER_1"/>
    <property type="match status" value="1"/>
</dbReference>
<keyword evidence="4 11" id="KW-0067">ATP-binding</keyword>
<evidence type="ECO:0000256" key="6">
    <source>
        <dbReference type="ARBA" id="ARBA00023136"/>
    </source>
</evidence>
<dbReference type="Proteomes" id="UP000254047">
    <property type="component" value="Unassembled WGS sequence"/>
</dbReference>
<keyword evidence="6 8" id="KW-0472">Membrane</keyword>
<evidence type="ECO:0000256" key="3">
    <source>
        <dbReference type="ARBA" id="ARBA00022741"/>
    </source>
</evidence>
<evidence type="ECO:0000259" key="9">
    <source>
        <dbReference type="PROSITE" id="PS50893"/>
    </source>
</evidence>
<dbReference type="InterPro" id="IPR027417">
    <property type="entry name" value="P-loop_NTPase"/>
</dbReference>